<dbReference type="InterPro" id="IPR036770">
    <property type="entry name" value="Ankyrin_rpt-contain_sf"/>
</dbReference>
<dbReference type="Pfam" id="PF00023">
    <property type="entry name" value="Ank"/>
    <property type="match status" value="2"/>
</dbReference>
<dbReference type="Proteomes" id="UP000823561">
    <property type="component" value="Chromosome 22"/>
</dbReference>
<dbReference type="Pfam" id="PF12796">
    <property type="entry name" value="Ank_2"/>
    <property type="match status" value="2"/>
</dbReference>
<dbReference type="SMART" id="SM00248">
    <property type="entry name" value="ANK"/>
    <property type="match status" value="6"/>
</dbReference>
<dbReference type="PANTHER" id="PTHR24189">
    <property type="entry name" value="MYOTROPHIN"/>
    <property type="match status" value="1"/>
</dbReference>
<keyword evidence="2 3" id="KW-0040">ANK repeat</keyword>
<dbReference type="AlphaFoldDB" id="A0AAV6FLL8"/>
<feature type="repeat" description="ANK" evidence="3">
    <location>
        <begin position="179"/>
        <end position="211"/>
    </location>
</feature>
<dbReference type="InterPro" id="IPR050745">
    <property type="entry name" value="Multifunctional_regulatory"/>
</dbReference>
<keyword evidence="1" id="KW-0677">Repeat</keyword>
<feature type="repeat" description="ANK" evidence="3">
    <location>
        <begin position="254"/>
        <end position="286"/>
    </location>
</feature>
<protein>
    <recommendedName>
        <fullName evidence="6">Ankyrin repeat domain-containing protein 61</fullName>
    </recommendedName>
</protein>
<feature type="repeat" description="ANK" evidence="3">
    <location>
        <begin position="146"/>
        <end position="178"/>
    </location>
</feature>
<evidence type="ECO:0000313" key="5">
    <source>
        <dbReference type="Proteomes" id="UP000823561"/>
    </source>
</evidence>
<feature type="repeat" description="ANK" evidence="3">
    <location>
        <begin position="213"/>
        <end position="253"/>
    </location>
</feature>
<evidence type="ECO:0000256" key="1">
    <source>
        <dbReference type="ARBA" id="ARBA00022737"/>
    </source>
</evidence>
<dbReference type="SUPFAM" id="SSF48403">
    <property type="entry name" value="Ankyrin repeat"/>
    <property type="match status" value="1"/>
</dbReference>
<reference evidence="4" key="1">
    <citation type="submission" date="2020-10" db="EMBL/GenBank/DDBJ databases">
        <title>Chromosome-scale genome assembly of the Allis shad, Alosa alosa.</title>
        <authorList>
            <person name="Margot Z."/>
            <person name="Christophe K."/>
            <person name="Cabau C."/>
            <person name="Louis A."/>
            <person name="Berthelot C."/>
            <person name="Parey E."/>
            <person name="Roest Crollius H."/>
            <person name="Montfort J."/>
            <person name="Robinson-Rechavi M."/>
            <person name="Bucao C."/>
            <person name="Bouchez O."/>
            <person name="Gislard M."/>
            <person name="Lluch J."/>
            <person name="Milhes M."/>
            <person name="Lampietro C."/>
            <person name="Lopez Roques C."/>
            <person name="Donnadieu C."/>
            <person name="Braasch I."/>
            <person name="Desvignes T."/>
            <person name="Postlethwait J."/>
            <person name="Bobe J."/>
            <person name="Guiguen Y."/>
        </authorList>
    </citation>
    <scope>NUCLEOTIDE SEQUENCE</scope>
    <source>
        <strain evidence="4">M-15738</strain>
        <tissue evidence="4">Blood</tissue>
    </source>
</reference>
<sequence length="480" mass="53975">MTTEGTNYGIRSTVTFYKAIMKEKIEFLKNPENRHLVCLPLNNVKRIDFANEGLAILPIHLAATYRKVRSLEILLDAGADPELRDQRGRNALHLVITHWPNIVPAWPMPRSKFRLTMETMQQRAEDCLRVLYEHGVDLNARVSNDSQKTALHLAVRYGAVPAVGMLASCGANVNLADMIGMMPLHMAAGVLHTDITTCLIEHGADVNRAVESSGNSPLHLAVRASSFADTQSNSLSCVSALLEGGVKPDAVNLEGRTPLHEACSVGREVVVDALLRYGADINKLSTRGETCLFLFLEHKPNLSNTRLLGKLLYLTLPLKLTNSQDLLPRCLELPEYAQQRCQLMHFATQPRDLQSLCKIRLYQLYGEDDKPTLSELLPSKTIDFIFDYWESPLEIDFNKNDESPLPRFQFYPNFIPRHFPNAPSRFDTHQNSNMQPNFASNPPNFQHIPRNLPNYPLNVPNTPQDFTAHVPNTPPDFPNI</sequence>
<evidence type="ECO:0000256" key="2">
    <source>
        <dbReference type="ARBA" id="ARBA00023043"/>
    </source>
</evidence>
<evidence type="ECO:0000313" key="4">
    <source>
        <dbReference type="EMBL" id="KAG5262491.1"/>
    </source>
</evidence>
<dbReference type="PROSITE" id="PS50297">
    <property type="entry name" value="ANK_REP_REGION"/>
    <property type="match status" value="4"/>
</dbReference>
<dbReference type="InterPro" id="IPR002110">
    <property type="entry name" value="Ankyrin_rpt"/>
</dbReference>
<dbReference type="PROSITE" id="PS50088">
    <property type="entry name" value="ANK_REPEAT"/>
    <property type="match status" value="5"/>
</dbReference>
<evidence type="ECO:0000256" key="3">
    <source>
        <dbReference type="PROSITE-ProRule" id="PRU00023"/>
    </source>
</evidence>
<accession>A0AAV6FLL8</accession>
<evidence type="ECO:0008006" key="6">
    <source>
        <dbReference type="Google" id="ProtNLM"/>
    </source>
</evidence>
<gene>
    <name evidence="4" type="ORF">AALO_G00275710</name>
</gene>
<proteinExistence type="predicted"/>
<dbReference type="EMBL" id="JADWDJ010000022">
    <property type="protein sequence ID" value="KAG5262491.1"/>
    <property type="molecule type" value="Genomic_DNA"/>
</dbReference>
<comment type="caution">
    <text evidence="4">The sequence shown here is derived from an EMBL/GenBank/DDBJ whole genome shotgun (WGS) entry which is preliminary data.</text>
</comment>
<organism evidence="4 5">
    <name type="scientific">Alosa alosa</name>
    <name type="common">allis shad</name>
    <dbReference type="NCBI Taxonomy" id="278164"/>
    <lineage>
        <taxon>Eukaryota</taxon>
        <taxon>Metazoa</taxon>
        <taxon>Chordata</taxon>
        <taxon>Craniata</taxon>
        <taxon>Vertebrata</taxon>
        <taxon>Euteleostomi</taxon>
        <taxon>Actinopterygii</taxon>
        <taxon>Neopterygii</taxon>
        <taxon>Teleostei</taxon>
        <taxon>Clupei</taxon>
        <taxon>Clupeiformes</taxon>
        <taxon>Clupeoidei</taxon>
        <taxon>Clupeidae</taxon>
        <taxon>Alosa</taxon>
    </lineage>
</organism>
<dbReference type="Gene3D" id="1.25.40.20">
    <property type="entry name" value="Ankyrin repeat-containing domain"/>
    <property type="match status" value="2"/>
</dbReference>
<keyword evidence="5" id="KW-1185">Reference proteome</keyword>
<feature type="repeat" description="ANK" evidence="3">
    <location>
        <begin position="54"/>
        <end position="86"/>
    </location>
</feature>
<name>A0AAV6FLL8_9TELE</name>